<feature type="transmembrane region" description="Helical" evidence="7">
    <location>
        <begin position="52"/>
        <end position="74"/>
    </location>
</feature>
<keyword evidence="7" id="KW-0812">Transmembrane</keyword>
<accession>A0A839EJG3</accession>
<name>A0A839EJG3_9HYPH</name>
<evidence type="ECO:0000313" key="10">
    <source>
        <dbReference type="Proteomes" id="UP000549052"/>
    </source>
</evidence>
<evidence type="ECO:0000313" key="9">
    <source>
        <dbReference type="EMBL" id="MBA8880533.1"/>
    </source>
</evidence>
<keyword evidence="7" id="KW-0472">Membrane</keyword>
<protein>
    <recommendedName>
        <fullName evidence="3">Lectin-like protein BA14k</fullName>
    </recommendedName>
</protein>
<evidence type="ECO:0000256" key="2">
    <source>
        <dbReference type="ARBA" id="ARBA00010270"/>
    </source>
</evidence>
<comment type="function">
    <text evidence="6">Has immunoglobulin-binding and hemagglutination properties, and can bind to mannose. Essential for virulence. May be involved in LPS biosynthesis or polysaccharide transport.</text>
</comment>
<keyword evidence="7" id="KW-1133">Transmembrane helix</keyword>
<proteinExistence type="inferred from homology"/>
<evidence type="ECO:0000256" key="4">
    <source>
        <dbReference type="ARBA" id="ARBA00022475"/>
    </source>
</evidence>
<organism evidence="9 10">
    <name type="scientific">Phyllobacterium myrsinacearum</name>
    <dbReference type="NCBI Taxonomy" id="28101"/>
    <lineage>
        <taxon>Bacteria</taxon>
        <taxon>Pseudomonadati</taxon>
        <taxon>Pseudomonadota</taxon>
        <taxon>Alphaproteobacteria</taxon>
        <taxon>Hyphomicrobiales</taxon>
        <taxon>Phyllobacteriaceae</taxon>
        <taxon>Phyllobacterium</taxon>
    </lineage>
</organism>
<sequence length="148" mass="16469">MFKGMKIAILATAAFATIAVPLATSASADDWGWRNRHGGYYRDRGYRHHRGGGDALAAGAIGLAAGALIGGALAQPREPDVIYRDYDDRPVYRAPVRVYREVRPAYYGGARPWSPSWYRYCADRYRSFNPGTGTFRGYDGRDYFCTAN</sequence>
<evidence type="ECO:0000256" key="7">
    <source>
        <dbReference type="SAM" id="Phobius"/>
    </source>
</evidence>
<feature type="chain" id="PRO_5032629019" description="Lectin-like protein BA14k" evidence="8">
    <location>
        <begin position="29"/>
        <end position="148"/>
    </location>
</feature>
<evidence type="ECO:0000256" key="1">
    <source>
        <dbReference type="ARBA" id="ARBA00004167"/>
    </source>
</evidence>
<feature type="signal peptide" evidence="8">
    <location>
        <begin position="1"/>
        <end position="28"/>
    </location>
</feature>
<keyword evidence="4" id="KW-1003">Cell membrane</keyword>
<comment type="subcellular location">
    <subcellularLocation>
        <location evidence="1">Membrane</location>
        <topology evidence="1">Single-pass membrane protein</topology>
    </subcellularLocation>
</comment>
<dbReference type="GO" id="GO:0030246">
    <property type="term" value="F:carbohydrate binding"/>
    <property type="evidence" value="ECO:0007669"/>
    <property type="project" value="UniProtKB-KW"/>
</dbReference>
<dbReference type="EMBL" id="JACGXN010000008">
    <property type="protein sequence ID" value="MBA8880533.1"/>
    <property type="molecule type" value="Genomic_DNA"/>
</dbReference>
<comment type="caution">
    <text evidence="9">The sequence shown here is derived from an EMBL/GenBank/DDBJ whole genome shotgun (WGS) entry which is preliminary data.</text>
</comment>
<evidence type="ECO:0000256" key="5">
    <source>
        <dbReference type="ARBA" id="ARBA00022734"/>
    </source>
</evidence>
<dbReference type="Pfam" id="PF07886">
    <property type="entry name" value="BA14K"/>
    <property type="match status" value="1"/>
</dbReference>
<dbReference type="AlphaFoldDB" id="A0A839EJG3"/>
<keyword evidence="10" id="KW-1185">Reference proteome</keyword>
<dbReference type="Proteomes" id="UP000549052">
    <property type="component" value="Unassembled WGS sequence"/>
</dbReference>
<evidence type="ECO:0000256" key="6">
    <source>
        <dbReference type="ARBA" id="ARBA00025321"/>
    </source>
</evidence>
<reference evidence="9 10" key="1">
    <citation type="submission" date="2020-07" db="EMBL/GenBank/DDBJ databases">
        <title>Genomic Encyclopedia of Type Strains, Phase IV (KMG-V): Genome sequencing to study the core and pangenomes of soil and plant-associated prokaryotes.</title>
        <authorList>
            <person name="Whitman W."/>
        </authorList>
    </citation>
    <scope>NUCLEOTIDE SEQUENCE [LARGE SCALE GENOMIC DNA]</scope>
    <source>
        <strain evidence="9 10">AN3</strain>
    </source>
</reference>
<keyword evidence="5" id="KW-0430">Lectin</keyword>
<evidence type="ECO:0000256" key="8">
    <source>
        <dbReference type="SAM" id="SignalP"/>
    </source>
</evidence>
<dbReference type="RefSeq" id="WP_182551180.1">
    <property type="nucleotide sequence ID" value="NZ_JACGXN010000008.1"/>
</dbReference>
<dbReference type="InterPro" id="IPR012413">
    <property type="entry name" value="BA14K"/>
</dbReference>
<gene>
    <name evidence="9" type="ORF">FHW16_004256</name>
</gene>
<comment type="similarity">
    <text evidence="2">Belongs to the BA14k family.</text>
</comment>
<dbReference type="GO" id="GO:0016020">
    <property type="term" value="C:membrane"/>
    <property type="evidence" value="ECO:0007669"/>
    <property type="project" value="UniProtKB-SubCell"/>
</dbReference>
<keyword evidence="8" id="KW-0732">Signal</keyword>
<evidence type="ECO:0000256" key="3">
    <source>
        <dbReference type="ARBA" id="ARBA00020552"/>
    </source>
</evidence>